<gene>
    <name evidence="6" type="ORF">PENSUB_10853</name>
</gene>
<feature type="region of interest" description="Disordered" evidence="4">
    <location>
        <begin position="160"/>
        <end position="242"/>
    </location>
</feature>
<evidence type="ECO:0000313" key="7">
    <source>
        <dbReference type="Proteomes" id="UP000186955"/>
    </source>
</evidence>
<reference evidence="6 7" key="1">
    <citation type="submission" date="2016-10" db="EMBL/GenBank/DDBJ databases">
        <title>Genome sequence of the ascomycete fungus Penicillium subrubescens.</title>
        <authorList>
            <person name="De Vries R.P."/>
            <person name="Peng M."/>
            <person name="Dilokpimol A."/>
            <person name="Hilden K."/>
            <person name="Makela M.R."/>
            <person name="Grigoriev I."/>
            <person name="Riley R."/>
            <person name="Granchi Z."/>
        </authorList>
    </citation>
    <scope>NUCLEOTIDE SEQUENCE [LARGE SCALE GENOMIC DNA]</scope>
    <source>
        <strain evidence="6 7">CBS 132785</strain>
    </source>
</reference>
<evidence type="ECO:0000256" key="4">
    <source>
        <dbReference type="SAM" id="MobiDB-lite"/>
    </source>
</evidence>
<feature type="compositionally biased region" description="Low complexity" evidence="4">
    <location>
        <begin position="55"/>
        <end position="72"/>
    </location>
</feature>
<comment type="subcellular location">
    <subcellularLocation>
        <location evidence="1">Nucleus</location>
    </subcellularLocation>
</comment>
<dbReference type="AlphaFoldDB" id="A0A1Q5T905"/>
<feature type="domain" description="Tudor" evidence="5">
    <location>
        <begin position="104"/>
        <end position="166"/>
    </location>
</feature>
<keyword evidence="2" id="KW-0539">Nucleus</keyword>
<keyword evidence="7" id="KW-1185">Reference proteome</keyword>
<evidence type="ECO:0000256" key="2">
    <source>
        <dbReference type="ARBA" id="ARBA00023242"/>
    </source>
</evidence>
<name>A0A1Q5T905_9EURO</name>
<sequence>MSDVAALEAEVKEFKIQLETVQSSLQVEPDNTELQSLKTELEELITLTETAIAELKPSAPAAKPKPTPASSKETWSSKDSVSRPSQPAVDRTDEVAATAPTPAASFSVNDTVLARWVSGDNAFYPARITSITGSSSNPVYLVSFKSYATVENLTAKDIRPIAGNDSRKRKADGTPGSSASPSPAPPSLSHANVISAAADINPTLANQARQEPGKVGDASARPAKVPRKVKANKELEEGKNKWQNFAAKGKGKFGKKDSMFRTGESVNARVGFTGSGQQMRRDPTRTRHVYQQAEDEGY</sequence>
<organism evidence="6 7">
    <name type="scientific">Penicillium subrubescens</name>
    <dbReference type="NCBI Taxonomy" id="1316194"/>
    <lineage>
        <taxon>Eukaryota</taxon>
        <taxon>Fungi</taxon>
        <taxon>Dikarya</taxon>
        <taxon>Ascomycota</taxon>
        <taxon>Pezizomycotina</taxon>
        <taxon>Eurotiomycetes</taxon>
        <taxon>Eurotiomycetidae</taxon>
        <taxon>Eurotiales</taxon>
        <taxon>Aspergillaceae</taxon>
        <taxon>Penicillium</taxon>
    </lineage>
</organism>
<dbReference type="CDD" id="cd20446">
    <property type="entry name" value="Tudor_SpSPF30-like"/>
    <property type="match status" value="1"/>
</dbReference>
<dbReference type="GO" id="GO:0005634">
    <property type="term" value="C:nucleus"/>
    <property type="evidence" value="ECO:0007669"/>
    <property type="project" value="UniProtKB-SubCell"/>
</dbReference>
<dbReference type="Gene3D" id="2.30.30.140">
    <property type="match status" value="1"/>
</dbReference>
<feature type="compositionally biased region" description="Polar residues" evidence="4">
    <location>
        <begin position="73"/>
        <end position="85"/>
    </location>
</feature>
<dbReference type="STRING" id="1316194.A0A1Q5T905"/>
<dbReference type="Proteomes" id="UP000186955">
    <property type="component" value="Unassembled WGS sequence"/>
</dbReference>
<protein>
    <submittedName>
        <fullName evidence="6">Splicing factor spf30</fullName>
    </submittedName>
</protein>
<evidence type="ECO:0000259" key="5">
    <source>
        <dbReference type="SMART" id="SM00333"/>
    </source>
</evidence>
<feature type="compositionally biased region" description="Basic and acidic residues" evidence="4">
    <location>
        <begin position="231"/>
        <end position="240"/>
    </location>
</feature>
<dbReference type="EMBL" id="MNBE01000698">
    <property type="protein sequence ID" value="OKO96678.1"/>
    <property type="molecule type" value="Genomic_DNA"/>
</dbReference>
<dbReference type="SUPFAM" id="SSF63748">
    <property type="entry name" value="Tudor/PWWP/MBT"/>
    <property type="match status" value="1"/>
</dbReference>
<feature type="region of interest" description="Disordered" evidence="4">
    <location>
        <begin position="55"/>
        <end position="104"/>
    </location>
</feature>
<keyword evidence="3" id="KW-0175">Coiled coil</keyword>
<dbReference type="InterPro" id="IPR041297">
    <property type="entry name" value="Crb2_Tudor"/>
</dbReference>
<accession>A0A1Q5T905</accession>
<dbReference type="InterPro" id="IPR002999">
    <property type="entry name" value="Tudor"/>
</dbReference>
<comment type="caution">
    <text evidence="6">The sequence shown here is derived from an EMBL/GenBank/DDBJ whole genome shotgun (WGS) entry which is preliminary data.</text>
</comment>
<feature type="region of interest" description="Disordered" evidence="4">
    <location>
        <begin position="266"/>
        <end position="298"/>
    </location>
</feature>
<evidence type="ECO:0000256" key="3">
    <source>
        <dbReference type="SAM" id="Coils"/>
    </source>
</evidence>
<dbReference type="PANTHER" id="PTHR46297:SF2">
    <property type="entry name" value="TUDOR DOMAIN-CONTAINING PROTEIN"/>
    <property type="match status" value="1"/>
</dbReference>
<dbReference type="PANTHER" id="PTHR46297">
    <property type="entry name" value="ZINC FINGER CCCH-TYPE WITH G PATCH DOMAIN-CONTAINING PROTEIN"/>
    <property type="match status" value="1"/>
</dbReference>
<proteinExistence type="predicted"/>
<evidence type="ECO:0000313" key="6">
    <source>
        <dbReference type="EMBL" id="OKO96678.1"/>
    </source>
</evidence>
<dbReference type="OrthoDB" id="79171at2759"/>
<evidence type="ECO:0000256" key="1">
    <source>
        <dbReference type="ARBA" id="ARBA00004123"/>
    </source>
</evidence>
<feature type="coiled-coil region" evidence="3">
    <location>
        <begin position="4"/>
        <end position="54"/>
    </location>
</feature>
<dbReference type="SMART" id="SM00333">
    <property type="entry name" value="TUDOR"/>
    <property type="match status" value="1"/>
</dbReference>
<dbReference type="Pfam" id="PF18115">
    <property type="entry name" value="Tudor_3"/>
    <property type="match status" value="1"/>
</dbReference>